<dbReference type="PANTHER" id="PTHR30349">
    <property type="entry name" value="PHAGE INTEGRASE-RELATED"/>
    <property type="match status" value="1"/>
</dbReference>
<dbReference type="PANTHER" id="PTHR30349:SF41">
    <property type="entry name" value="INTEGRASE_RECOMBINASE PROTEIN MJ0367-RELATED"/>
    <property type="match status" value="1"/>
</dbReference>
<protein>
    <recommendedName>
        <fullName evidence="3">Tyr recombinase domain-containing protein</fullName>
    </recommendedName>
</protein>
<evidence type="ECO:0000259" key="3">
    <source>
        <dbReference type="PROSITE" id="PS51898"/>
    </source>
</evidence>
<keyword evidence="2" id="KW-0233">DNA recombination</keyword>
<reference evidence="4" key="1">
    <citation type="journal article" date="2016" name="Sci. Rep.">
        <title>Molecular characterization of firefly nuptial gifts: a multi-omics approach sheds light on postcopulatory sexual selection.</title>
        <authorList>
            <person name="Al-Wathiqui N."/>
            <person name="Fallon T.R."/>
            <person name="South A."/>
            <person name="Weng J.K."/>
            <person name="Lewis S.M."/>
        </authorList>
    </citation>
    <scope>NUCLEOTIDE SEQUENCE</scope>
</reference>
<sequence length="380" mass="42704">MSDSELNCTPSDVLAIAKTATNDLIPTKSSRVYNHAYERFLTWCNEKNITNYSENVLLAYFCELATNLKMKSSTMWSQYSMIKALLNLKHGLDISKYMKLRAYLKKQNEGYTPKKSKVFTKEQFEDFLNNAPDEQYLGIKVVLVIGVSGACRCDEMVNMTIDNIEDLGSVIHIKIPDSKTKKPRSFTIIGEKYINLYRKYTSLRPPAMESRRFFLKFQNGKCYRMVMGIHTISNVPKTVATFLKLPDSKLYTGHALRRTSATLLVNGGADITCLKRHGGWRSSTVAEGYLEDSLSNKKETAKKILMPNSSSLGLNAASDERNSVDVDLTDVETSKKSKEMLLANSFNSTQNSIELEVNKSGSVLNLCGATLNNCNFTINM</sequence>
<dbReference type="EMBL" id="GEZM01076795">
    <property type="protein sequence ID" value="JAV63650.1"/>
    <property type="molecule type" value="Transcribed_RNA"/>
</dbReference>
<dbReference type="InterPro" id="IPR002104">
    <property type="entry name" value="Integrase_catalytic"/>
</dbReference>
<organism evidence="4">
    <name type="scientific">Photinus pyralis</name>
    <name type="common">Common eastern firefly</name>
    <name type="synonym">Lampyris pyralis</name>
    <dbReference type="NCBI Taxonomy" id="7054"/>
    <lineage>
        <taxon>Eukaryota</taxon>
        <taxon>Metazoa</taxon>
        <taxon>Ecdysozoa</taxon>
        <taxon>Arthropoda</taxon>
        <taxon>Hexapoda</taxon>
        <taxon>Insecta</taxon>
        <taxon>Pterygota</taxon>
        <taxon>Neoptera</taxon>
        <taxon>Endopterygota</taxon>
        <taxon>Coleoptera</taxon>
        <taxon>Polyphaga</taxon>
        <taxon>Elateriformia</taxon>
        <taxon>Elateroidea</taxon>
        <taxon>Lampyridae</taxon>
        <taxon>Lampyrinae</taxon>
        <taxon>Photinus</taxon>
    </lineage>
</organism>
<name>A0A1Y1KTX2_PHOPY</name>
<dbReference type="Pfam" id="PF00589">
    <property type="entry name" value="Phage_integrase"/>
    <property type="match status" value="1"/>
</dbReference>
<dbReference type="EMBL" id="GEZM01076796">
    <property type="protein sequence ID" value="JAV63649.1"/>
    <property type="molecule type" value="Transcribed_RNA"/>
</dbReference>
<dbReference type="SUPFAM" id="SSF56349">
    <property type="entry name" value="DNA breaking-rejoining enzymes"/>
    <property type="match status" value="1"/>
</dbReference>
<dbReference type="InterPro" id="IPR050090">
    <property type="entry name" value="Tyrosine_recombinase_XerCD"/>
</dbReference>
<dbReference type="GO" id="GO:0015074">
    <property type="term" value="P:DNA integration"/>
    <property type="evidence" value="ECO:0007669"/>
    <property type="project" value="InterPro"/>
</dbReference>
<evidence type="ECO:0000256" key="1">
    <source>
        <dbReference type="ARBA" id="ARBA00023125"/>
    </source>
</evidence>
<dbReference type="GO" id="GO:0003677">
    <property type="term" value="F:DNA binding"/>
    <property type="evidence" value="ECO:0007669"/>
    <property type="project" value="UniProtKB-KW"/>
</dbReference>
<dbReference type="CDD" id="cd00397">
    <property type="entry name" value="DNA_BRE_C"/>
    <property type="match status" value="1"/>
</dbReference>
<dbReference type="InterPro" id="IPR013762">
    <property type="entry name" value="Integrase-like_cat_sf"/>
</dbReference>
<dbReference type="Gene3D" id="1.10.443.10">
    <property type="entry name" value="Intergrase catalytic core"/>
    <property type="match status" value="1"/>
</dbReference>
<dbReference type="AlphaFoldDB" id="A0A1Y1KTX2"/>
<dbReference type="GO" id="GO:0006310">
    <property type="term" value="P:DNA recombination"/>
    <property type="evidence" value="ECO:0007669"/>
    <property type="project" value="UniProtKB-KW"/>
</dbReference>
<feature type="domain" description="Tyr recombinase" evidence="3">
    <location>
        <begin position="114"/>
        <end position="302"/>
    </location>
</feature>
<keyword evidence="1" id="KW-0238">DNA-binding</keyword>
<evidence type="ECO:0000256" key="2">
    <source>
        <dbReference type="ARBA" id="ARBA00023172"/>
    </source>
</evidence>
<dbReference type="PROSITE" id="PS51898">
    <property type="entry name" value="TYR_RECOMBINASE"/>
    <property type="match status" value="1"/>
</dbReference>
<evidence type="ECO:0000313" key="4">
    <source>
        <dbReference type="EMBL" id="JAV63650.1"/>
    </source>
</evidence>
<proteinExistence type="predicted"/>
<dbReference type="InterPro" id="IPR011010">
    <property type="entry name" value="DNA_brk_join_enz"/>
</dbReference>
<accession>A0A1Y1KTX2</accession>